<reference evidence="2" key="1">
    <citation type="journal article" date="2014" name="Soil Biol. Biochem.">
        <title>Structure and function of bacterial communities in ageing soils: Insights from the Mendocino ecological staircase.</title>
        <authorList>
            <person name="Uroz S."/>
            <person name="Tech J.J."/>
            <person name="Sawaya N.A."/>
            <person name="Frey-Klett P."/>
            <person name="Leveau J.H.J."/>
        </authorList>
    </citation>
    <scope>NUCLEOTIDE SEQUENCE [LARGE SCALE GENOMIC DNA]</scope>
    <source>
        <strain evidence="2">Cal35</strain>
    </source>
</reference>
<dbReference type="RefSeq" id="WP_038487772.1">
    <property type="nucleotide sequence ID" value="NZ_CP009962.1"/>
</dbReference>
<proteinExistence type="predicted"/>
<evidence type="ECO:0000313" key="2">
    <source>
        <dbReference type="Proteomes" id="UP000030302"/>
    </source>
</evidence>
<dbReference type="EMBL" id="CP009962">
    <property type="protein sequence ID" value="AIY41021.1"/>
    <property type="molecule type" value="Genomic_DNA"/>
</dbReference>
<gene>
    <name evidence="1" type="ORF">LT85_1863</name>
</gene>
<dbReference type="HOGENOM" id="CLU_2933364_0_0_4"/>
<name>A0A0A1F905_9BURK</name>
<keyword evidence="2" id="KW-1185">Reference proteome</keyword>
<dbReference type="AlphaFoldDB" id="A0A0A1F905"/>
<accession>A0A0A1F905</accession>
<dbReference type="Proteomes" id="UP000030302">
    <property type="component" value="Chromosome"/>
</dbReference>
<protein>
    <submittedName>
        <fullName evidence="1">Uncharacterized protein</fullName>
    </submittedName>
</protein>
<sequence>MDLPSAQRPEMIQQVKSTRYSIARRYGRVTIEGHTYVYERSTDTLMRQDAYHRRKQSTCC</sequence>
<evidence type="ECO:0000313" key="1">
    <source>
        <dbReference type="EMBL" id="AIY41021.1"/>
    </source>
</evidence>
<organism evidence="1 2">
    <name type="scientific">Collimonas arenae</name>
    <dbReference type="NCBI Taxonomy" id="279058"/>
    <lineage>
        <taxon>Bacteria</taxon>
        <taxon>Pseudomonadati</taxon>
        <taxon>Pseudomonadota</taxon>
        <taxon>Betaproteobacteria</taxon>
        <taxon>Burkholderiales</taxon>
        <taxon>Oxalobacteraceae</taxon>
        <taxon>Collimonas</taxon>
    </lineage>
</organism>
<dbReference type="STRING" id="279058.LT85_1863"/>
<dbReference type="KEGG" id="care:LT85_1863"/>